<evidence type="ECO:0000256" key="8">
    <source>
        <dbReference type="ARBA" id="ARBA00023186"/>
    </source>
</evidence>
<dbReference type="AlphaFoldDB" id="A0A553P7M5"/>
<dbReference type="EMBL" id="VCGU01000007">
    <property type="protein sequence ID" value="TRY73685.1"/>
    <property type="molecule type" value="Genomic_DNA"/>
</dbReference>
<evidence type="ECO:0000256" key="5">
    <source>
        <dbReference type="ARBA" id="ARBA00022824"/>
    </source>
</evidence>
<dbReference type="PANTHER" id="PTHR10827:SF52">
    <property type="entry name" value="IP16409P"/>
    <property type="match status" value="1"/>
</dbReference>
<keyword evidence="8" id="KW-0143">Chaperone</keyword>
<dbReference type="CDD" id="cd16226">
    <property type="entry name" value="EFh_CREC_Calumenin_like"/>
    <property type="match status" value="1"/>
</dbReference>
<keyword evidence="2" id="KW-0479">Metal-binding</keyword>
<evidence type="ECO:0000256" key="6">
    <source>
        <dbReference type="ARBA" id="ARBA00022837"/>
    </source>
</evidence>
<evidence type="ECO:0000256" key="10">
    <source>
        <dbReference type="ARBA" id="ARBA00063143"/>
    </source>
</evidence>
<comment type="subcellular location">
    <subcellularLocation>
        <location evidence="1">Endoplasmic reticulum lumen</location>
    </subcellularLocation>
</comment>
<dbReference type="Pfam" id="PF13202">
    <property type="entry name" value="EF-hand_5"/>
    <property type="match status" value="1"/>
</dbReference>
<dbReference type="PROSITE" id="PS00018">
    <property type="entry name" value="EF_HAND_1"/>
    <property type="match status" value="3"/>
</dbReference>
<evidence type="ECO:0000256" key="9">
    <source>
        <dbReference type="ARBA" id="ARBA00056975"/>
    </source>
</evidence>
<feature type="domain" description="EF-hand" evidence="13">
    <location>
        <begin position="202"/>
        <end position="237"/>
    </location>
</feature>
<evidence type="ECO:0000256" key="7">
    <source>
        <dbReference type="ARBA" id="ARBA00023180"/>
    </source>
</evidence>
<dbReference type="Gene3D" id="1.10.238.10">
    <property type="entry name" value="EF-hand"/>
    <property type="match status" value="1"/>
</dbReference>
<organism evidence="14 15">
    <name type="scientific">Tigriopus californicus</name>
    <name type="common">Marine copepod</name>
    <dbReference type="NCBI Taxonomy" id="6832"/>
    <lineage>
        <taxon>Eukaryota</taxon>
        <taxon>Metazoa</taxon>
        <taxon>Ecdysozoa</taxon>
        <taxon>Arthropoda</taxon>
        <taxon>Crustacea</taxon>
        <taxon>Multicrustacea</taxon>
        <taxon>Hexanauplia</taxon>
        <taxon>Copepoda</taxon>
        <taxon>Harpacticoida</taxon>
        <taxon>Harpacticidae</taxon>
        <taxon>Tigriopus</taxon>
    </lineage>
</organism>
<feature type="signal peptide" evidence="12">
    <location>
        <begin position="1"/>
        <end position="20"/>
    </location>
</feature>
<comment type="function">
    <text evidence="9">Probable molecular chaperone assisting protein biosynthesis and transport in the endoplasmic reticulum. Required for the proper biosynthesis and transport of pulmonary surfactant-associated protein A/SP-A, pulmonary surfactant-associated protein D/SP-D and the lipid transporter ABCA3. By regulating both the proper expression and the degradation through the endoplasmic reticulum-associated protein degradation pathway of these proteins plays a crucial role in pulmonary surfactant homeostasis. Has an anti-fibrotic activity by negatively regulating the secretion of type I and type III collagens. This calcium-binding protein also transiently associates with immature PCSK6 and regulates its secretion.</text>
</comment>
<keyword evidence="3 12" id="KW-0732">Signal</keyword>
<dbReference type="PROSITE" id="PS50222">
    <property type="entry name" value="EF_HAND_2"/>
    <property type="match status" value="4"/>
</dbReference>
<dbReference type="GO" id="GO:0015031">
    <property type="term" value="P:protein transport"/>
    <property type="evidence" value="ECO:0007669"/>
    <property type="project" value="UniProtKB-ARBA"/>
</dbReference>
<keyword evidence="5" id="KW-0256">Endoplasmic reticulum</keyword>
<keyword evidence="15" id="KW-1185">Reference proteome</keyword>
<dbReference type="InterPro" id="IPR011992">
    <property type="entry name" value="EF-hand-dom_pair"/>
</dbReference>
<evidence type="ECO:0000256" key="11">
    <source>
        <dbReference type="ARBA" id="ARBA00072696"/>
    </source>
</evidence>
<dbReference type="FunFam" id="1.10.238.10:FF:000104">
    <property type="entry name" value="calumenin isoform X1"/>
    <property type="match status" value="1"/>
</dbReference>
<evidence type="ECO:0000256" key="1">
    <source>
        <dbReference type="ARBA" id="ARBA00004319"/>
    </source>
</evidence>
<gene>
    <name evidence="14" type="ORF">TCAL_11685</name>
</gene>
<evidence type="ECO:0000259" key="13">
    <source>
        <dbReference type="PROSITE" id="PS50222"/>
    </source>
</evidence>
<evidence type="ECO:0000256" key="2">
    <source>
        <dbReference type="ARBA" id="ARBA00022723"/>
    </source>
</evidence>
<accession>A0A553P7M5</accession>
<proteinExistence type="predicted"/>
<name>A0A553P7M5_TIGCA</name>
<comment type="caution">
    <text evidence="14">The sequence shown here is derived from an EMBL/GenBank/DDBJ whole genome shotgun (WGS) entry which is preliminary data.</text>
</comment>
<feature type="domain" description="EF-hand" evidence="13">
    <location>
        <begin position="284"/>
        <end position="319"/>
    </location>
</feature>
<feature type="domain" description="EF-hand" evidence="13">
    <location>
        <begin position="74"/>
        <end position="109"/>
    </location>
</feature>
<keyword evidence="6" id="KW-0106">Calcium</keyword>
<keyword evidence="4" id="KW-0677">Repeat</keyword>
<dbReference type="OMA" id="FEADVDH"/>
<evidence type="ECO:0000313" key="14">
    <source>
        <dbReference type="EMBL" id="TRY73685.1"/>
    </source>
</evidence>
<dbReference type="SUPFAM" id="SSF47473">
    <property type="entry name" value="EF-hand"/>
    <property type="match status" value="1"/>
</dbReference>
<feature type="domain" description="EF-hand" evidence="13">
    <location>
        <begin position="165"/>
        <end position="200"/>
    </location>
</feature>
<dbReference type="GO" id="GO:0005788">
    <property type="term" value="C:endoplasmic reticulum lumen"/>
    <property type="evidence" value="ECO:0007669"/>
    <property type="project" value="UniProtKB-SubCell"/>
</dbReference>
<dbReference type="Proteomes" id="UP000318571">
    <property type="component" value="Chromosome 3"/>
</dbReference>
<dbReference type="STRING" id="6832.A0A553P7M5"/>
<comment type="subunit">
    <text evidence="10">Interacts with PCSK6 (immature form including the propeptide); probably involved in the maturation and the secretion of PCSK6.</text>
</comment>
<feature type="chain" id="PRO_5022034060" description="Reticulocalbin-3" evidence="12">
    <location>
        <begin position="21"/>
        <end position="334"/>
    </location>
</feature>
<evidence type="ECO:0000256" key="3">
    <source>
        <dbReference type="ARBA" id="ARBA00022729"/>
    </source>
</evidence>
<dbReference type="SMART" id="SM00054">
    <property type="entry name" value="EFh"/>
    <property type="match status" value="4"/>
</dbReference>
<reference evidence="14 15" key="1">
    <citation type="journal article" date="2018" name="Nat. Ecol. Evol.">
        <title>Genomic signatures of mitonuclear coevolution across populations of Tigriopus californicus.</title>
        <authorList>
            <person name="Barreto F.S."/>
            <person name="Watson E.T."/>
            <person name="Lima T.G."/>
            <person name="Willett C.S."/>
            <person name="Edmands S."/>
            <person name="Li W."/>
            <person name="Burton R.S."/>
        </authorList>
    </citation>
    <scope>NUCLEOTIDE SEQUENCE [LARGE SCALE GENOMIC DNA]</scope>
    <source>
        <strain evidence="14 15">San Diego</strain>
    </source>
</reference>
<dbReference type="Pfam" id="PF13833">
    <property type="entry name" value="EF-hand_8"/>
    <property type="match status" value="1"/>
</dbReference>
<keyword evidence="7" id="KW-0325">Glycoprotein</keyword>
<dbReference type="InterPro" id="IPR002048">
    <property type="entry name" value="EF_hand_dom"/>
</dbReference>
<dbReference type="PANTHER" id="PTHR10827">
    <property type="entry name" value="RETICULOCALBIN"/>
    <property type="match status" value="1"/>
</dbReference>
<evidence type="ECO:0000256" key="4">
    <source>
        <dbReference type="ARBA" id="ARBA00022737"/>
    </source>
</evidence>
<dbReference type="InterPro" id="IPR018247">
    <property type="entry name" value="EF_Hand_1_Ca_BS"/>
</dbReference>
<dbReference type="GO" id="GO:0005509">
    <property type="term" value="F:calcium ion binding"/>
    <property type="evidence" value="ECO:0007669"/>
    <property type="project" value="InterPro"/>
</dbReference>
<sequence>MRSLVILALTLAAWTHAANSAAVGEEHSERVLRGRDLSDKEHFHEGGSEHDADYDHEAFLGDEAHEFDDLTPEESQERLAKIVDKIDQDGDGFVTYEEMRNWIQFTQQRYISDDVERQWKQHNEADADAIPWETYRHLVYGFLDDEKPEEGQEAELEDEHQTYKKMEDRDRRRWDLADEDKDGKLVKTEFANFLHPEEAEHMRDIVVQETLEDIDKDGDGKISLEEYIGDMYRGDSGDAEPDWVKSEREQFEQFRDADKDGKDNEQSSPYLQVKAWIIPADFDHSEAEAKHLIYESDGDQDGKLTKAEIIDKYDLFVGSQATDFGEALTRHDEF</sequence>
<protein>
    <recommendedName>
        <fullName evidence="11">Reticulocalbin-3</fullName>
    </recommendedName>
</protein>
<evidence type="ECO:0000256" key="12">
    <source>
        <dbReference type="SAM" id="SignalP"/>
    </source>
</evidence>
<evidence type="ECO:0000313" key="15">
    <source>
        <dbReference type="Proteomes" id="UP000318571"/>
    </source>
</evidence>
<dbReference type="Pfam" id="PF13499">
    <property type="entry name" value="EF-hand_7"/>
    <property type="match status" value="1"/>
</dbReference>